<comment type="similarity">
    <text evidence="1">Belongs to the 4-hydroxybenzoyl-CoA thioesterase family.</text>
</comment>
<comment type="caution">
    <text evidence="4">The sequence shown here is derived from an EMBL/GenBank/DDBJ whole genome shotgun (WGS) entry which is preliminary data.</text>
</comment>
<dbReference type="Proteomes" id="UP001209553">
    <property type="component" value="Unassembled WGS sequence"/>
</dbReference>
<protein>
    <submittedName>
        <fullName evidence="4">Acyl-CoA thioesterase</fullName>
    </submittedName>
</protein>
<dbReference type="Pfam" id="PF03061">
    <property type="entry name" value="4HBT"/>
    <property type="match status" value="1"/>
</dbReference>
<dbReference type="CDD" id="cd00586">
    <property type="entry name" value="4HBT"/>
    <property type="match status" value="1"/>
</dbReference>
<dbReference type="InterPro" id="IPR029069">
    <property type="entry name" value="HotDog_dom_sf"/>
</dbReference>
<dbReference type="SUPFAM" id="SSF54637">
    <property type="entry name" value="Thioesterase/thiol ester dehydrase-isomerase"/>
    <property type="match status" value="1"/>
</dbReference>
<dbReference type="NCBIfam" id="NF047424">
    <property type="entry name" value="MenI_Staph"/>
    <property type="match status" value="1"/>
</dbReference>
<dbReference type="Gene3D" id="3.10.129.10">
    <property type="entry name" value="Hotdog Thioesterase"/>
    <property type="match status" value="1"/>
</dbReference>
<dbReference type="InterPro" id="IPR006684">
    <property type="entry name" value="YbgC/YbaW"/>
</dbReference>
<evidence type="ECO:0000256" key="2">
    <source>
        <dbReference type="ARBA" id="ARBA00022801"/>
    </source>
</evidence>
<organism evidence="4 5">
    <name type="scientific">Staphylococcus marylandisciuri</name>
    <dbReference type="NCBI Taxonomy" id="2981529"/>
    <lineage>
        <taxon>Bacteria</taxon>
        <taxon>Bacillati</taxon>
        <taxon>Bacillota</taxon>
        <taxon>Bacilli</taxon>
        <taxon>Bacillales</taxon>
        <taxon>Staphylococcaceae</taxon>
        <taxon>Staphylococcus</taxon>
    </lineage>
</organism>
<dbReference type="InterPro" id="IPR050563">
    <property type="entry name" value="4-hydroxybenzoyl-CoA_TE"/>
</dbReference>
<accession>A0ABT2QNM4</accession>
<evidence type="ECO:0000313" key="5">
    <source>
        <dbReference type="Proteomes" id="UP001209553"/>
    </source>
</evidence>
<feature type="domain" description="Thioesterase" evidence="3">
    <location>
        <begin position="18"/>
        <end position="102"/>
    </location>
</feature>
<dbReference type="InterPro" id="IPR006683">
    <property type="entry name" value="Thioestr_dom"/>
</dbReference>
<dbReference type="RefSeq" id="WP_262854949.1">
    <property type="nucleotide sequence ID" value="NZ_JAOPKZ010000003.1"/>
</dbReference>
<name>A0ABT2QNM4_9STAP</name>
<evidence type="ECO:0000256" key="1">
    <source>
        <dbReference type="ARBA" id="ARBA00005953"/>
    </source>
</evidence>
<reference evidence="4 5" key="1">
    <citation type="journal article" date="2023" name="Int. J. Syst. Evol. Microbiol.">
        <title>Streptococcus sciuri sp. nov., Staphylococcus marylandisciuri sp. nov. and Staphylococcus americanisciuri sp. nov., isolated from faeces of eastern grey squirrel (Sciurus carolinensis).</title>
        <authorList>
            <person name="Volokhov D.V."/>
            <person name="Zagorodnyaya T.A."/>
            <person name="Furtak V.A."/>
            <person name="Nattanmai G."/>
            <person name="Randall L."/>
            <person name="Jose S."/>
            <person name="Gao Y."/>
            <person name="Eisenberg T."/>
            <person name="Delmonte P."/>
            <person name="Blom J."/>
            <person name="Mitchell K.K."/>
        </authorList>
    </citation>
    <scope>NUCLEOTIDE SEQUENCE [LARGE SCALE GENOMIC DNA]</scope>
    <source>
        <strain evidence="4 5">SQ8-PEA</strain>
    </source>
</reference>
<evidence type="ECO:0000259" key="3">
    <source>
        <dbReference type="Pfam" id="PF03061"/>
    </source>
</evidence>
<sequence>MIYSITEVESRYQETDQMGVIYHGNYPTWFEVARTDYINKLGFSYKDMEDSGVISPVTDLNVKYIKSITYPEKVKIKTWVEKYSRLKSLYCYEVYNEAGKLATTGSTTLTCILKENFLPIRLDKMFPEWHEVYRKVEQLNKKGVDYEVTESTPISDIEVD</sequence>
<evidence type="ECO:0000313" key="4">
    <source>
        <dbReference type="EMBL" id="MCU5745579.1"/>
    </source>
</evidence>
<dbReference type="NCBIfam" id="TIGR00051">
    <property type="entry name" value="YbgC/FadM family acyl-CoA thioesterase"/>
    <property type="match status" value="1"/>
</dbReference>
<dbReference type="PANTHER" id="PTHR31793">
    <property type="entry name" value="4-HYDROXYBENZOYL-COA THIOESTERASE FAMILY MEMBER"/>
    <property type="match status" value="1"/>
</dbReference>
<proteinExistence type="inferred from homology"/>
<dbReference type="EMBL" id="JAOPKZ010000003">
    <property type="protein sequence ID" value="MCU5745579.1"/>
    <property type="molecule type" value="Genomic_DNA"/>
</dbReference>
<keyword evidence="2" id="KW-0378">Hydrolase</keyword>
<gene>
    <name evidence="4" type="ORF">N9R04_02435</name>
</gene>
<dbReference type="PANTHER" id="PTHR31793:SF27">
    <property type="entry name" value="NOVEL THIOESTERASE SUPERFAMILY DOMAIN AND SAPOSIN A-TYPE DOMAIN CONTAINING PROTEIN (0610012H03RIK)"/>
    <property type="match status" value="1"/>
</dbReference>
<keyword evidence="5" id="KW-1185">Reference proteome</keyword>